<dbReference type="GO" id="GO:0006310">
    <property type="term" value="P:DNA recombination"/>
    <property type="evidence" value="ECO:0007669"/>
    <property type="project" value="UniProtKB-KW"/>
</dbReference>
<dbReference type="PROSITE" id="PS51898">
    <property type="entry name" value="TYR_RECOMBINASE"/>
    <property type="match status" value="1"/>
</dbReference>
<dbReference type="PROSITE" id="PS51900">
    <property type="entry name" value="CB"/>
    <property type="match status" value="1"/>
</dbReference>
<dbReference type="KEGG" id="zal:AZF00_01490"/>
<evidence type="ECO:0000313" key="9">
    <source>
        <dbReference type="Proteomes" id="UP000074119"/>
    </source>
</evidence>
<dbReference type="CDD" id="cd00796">
    <property type="entry name" value="INT_Rci_Hp1_C"/>
    <property type="match status" value="1"/>
</dbReference>
<dbReference type="PANTHER" id="PTHR30349:SF64">
    <property type="entry name" value="PROPHAGE INTEGRASE INTD-RELATED"/>
    <property type="match status" value="1"/>
</dbReference>
<dbReference type="AlphaFoldDB" id="A0A127M1F3"/>
<evidence type="ECO:0000256" key="4">
    <source>
        <dbReference type="ARBA" id="ARBA00023172"/>
    </source>
</evidence>
<dbReference type="EMBL" id="CP014544">
    <property type="protein sequence ID" value="AMO67056.1"/>
    <property type="molecule type" value="Genomic_DNA"/>
</dbReference>
<dbReference type="InterPro" id="IPR050090">
    <property type="entry name" value="Tyrosine_recombinase_XerCD"/>
</dbReference>
<dbReference type="RefSeq" id="WP_062382727.1">
    <property type="nucleotide sequence ID" value="NZ_CP014544.1"/>
</dbReference>
<accession>A0A127M1F3</accession>
<dbReference type="GO" id="GO:0015074">
    <property type="term" value="P:DNA integration"/>
    <property type="evidence" value="ECO:0007669"/>
    <property type="project" value="UniProtKB-KW"/>
</dbReference>
<organism evidence="8 9">
    <name type="scientific">Zhongshania aliphaticivorans</name>
    <dbReference type="NCBI Taxonomy" id="1470434"/>
    <lineage>
        <taxon>Bacteria</taxon>
        <taxon>Pseudomonadati</taxon>
        <taxon>Pseudomonadota</taxon>
        <taxon>Gammaproteobacteria</taxon>
        <taxon>Cellvibrionales</taxon>
        <taxon>Spongiibacteraceae</taxon>
        <taxon>Zhongshania</taxon>
    </lineage>
</organism>
<dbReference type="Gene3D" id="1.10.150.130">
    <property type="match status" value="1"/>
</dbReference>
<reference evidence="8 9" key="1">
    <citation type="submission" date="2015-12" db="EMBL/GenBank/DDBJ databases">
        <authorList>
            <person name="Shamseldin A."/>
            <person name="Moawad H."/>
            <person name="Abd El-Rahim W.M."/>
            <person name="Sadowsky M.J."/>
        </authorList>
    </citation>
    <scope>NUCLEOTIDE SEQUENCE [LARGE SCALE GENOMIC DNA]</scope>
    <source>
        <strain evidence="8 9">SM2</strain>
    </source>
</reference>
<name>A0A127M1F3_9GAMM</name>
<evidence type="ECO:0000256" key="1">
    <source>
        <dbReference type="ARBA" id="ARBA00008857"/>
    </source>
</evidence>
<dbReference type="InterPro" id="IPR011010">
    <property type="entry name" value="DNA_brk_join_enz"/>
</dbReference>
<evidence type="ECO:0000313" key="8">
    <source>
        <dbReference type="EMBL" id="AMO67056.1"/>
    </source>
</evidence>
<feature type="domain" description="Tyr recombinase" evidence="6">
    <location>
        <begin position="154"/>
        <end position="322"/>
    </location>
</feature>
<sequence>MSLYQRGTVWWVKFTSPSGEFIRRSTGTEDKEQAQEYHDRLKADLWRKYRLGEKPRRTWQEAVVRWVGSTDHKADHEKDLGKLKWLDRFLGTKWLDEIDADLIAKIAQVKKAEASPSTANRYLALIRAILRAARDDWEWVERAPRVKMFPESKKRIRWITRDEAAKLIAELPPHLADMARFTLATGLRQRNVSYLRWDQVDTSRRVAWIHADQSKSRKAIAVPLNNDALAVLEARRGDGGEYVFTFQGKPVDRTSTKAWAAAKKRAGIEDFRWHDLRHTWASWHVQSGTGLQELQELGGWSTVDMVLRYAHLAADHLLYGLFIINGGHRHSLN</sequence>
<dbReference type="PANTHER" id="PTHR30349">
    <property type="entry name" value="PHAGE INTEGRASE-RELATED"/>
    <property type="match status" value="1"/>
</dbReference>
<keyword evidence="3 5" id="KW-0238">DNA-binding</keyword>
<dbReference type="InterPro" id="IPR010998">
    <property type="entry name" value="Integrase_recombinase_N"/>
</dbReference>
<dbReference type="Proteomes" id="UP000074119">
    <property type="component" value="Chromosome"/>
</dbReference>
<keyword evidence="2" id="KW-0229">DNA integration</keyword>
<dbReference type="Gene3D" id="1.10.443.10">
    <property type="entry name" value="Intergrase catalytic core"/>
    <property type="match status" value="1"/>
</dbReference>
<proteinExistence type="inferred from homology"/>
<keyword evidence="4" id="KW-0233">DNA recombination</keyword>
<feature type="domain" description="Core-binding (CB)" evidence="7">
    <location>
        <begin position="57"/>
        <end position="134"/>
    </location>
</feature>
<dbReference type="SUPFAM" id="SSF56349">
    <property type="entry name" value="DNA breaking-rejoining enzymes"/>
    <property type="match status" value="1"/>
</dbReference>
<dbReference type="InterPro" id="IPR002104">
    <property type="entry name" value="Integrase_catalytic"/>
</dbReference>
<evidence type="ECO:0000256" key="2">
    <source>
        <dbReference type="ARBA" id="ARBA00022908"/>
    </source>
</evidence>
<dbReference type="GO" id="GO:0003677">
    <property type="term" value="F:DNA binding"/>
    <property type="evidence" value="ECO:0007669"/>
    <property type="project" value="UniProtKB-UniRule"/>
</dbReference>
<dbReference type="InterPro" id="IPR013762">
    <property type="entry name" value="Integrase-like_cat_sf"/>
</dbReference>
<dbReference type="Pfam" id="PF00589">
    <property type="entry name" value="Phage_integrase"/>
    <property type="match status" value="1"/>
</dbReference>
<evidence type="ECO:0000256" key="5">
    <source>
        <dbReference type="PROSITE-ProRule" id="PRU01248"/>
    </source>
</evidence>
<protein>
    <submittedName>
        <fullName evidence="8">Integrase</fullName>
    </submittedName>
</protein>
<dbReference type="STRING" id="1470434.AZF00_01490"/>
<evidence type="ECO:0000259" key="7">
    <source>
        <dbReference type="PROSITE" id="PS51900"/>
    </source>
</evidence>
<dbReference type="InterPro" id="IPR044068">
    <property type="entry name" value="CB"/>
</dbReference>
<evidence type="ECO:0000259" key="6">
    <source>
        <dbReference type="PROSITE" id="PS51898"/>
    </source>
</evidence>
<comment type="similarity">
    <text evidence="1">Belongs to the 'phage' integrase family.</text>
</comment>
<gene>
    <name evidence="8" type="ORF">AZF00_01490</name>
</gene>
<evidence type="ECO:0000256" key="3">
    <source>
        <dbReference type="ARBA" id="ARBA00023125"/>
    </source>
</evidence>